<organism evidence="1 2">
    <name type="scientific">Caerostris darwini</name>
    <dbReference type="NCBI Taxonomy" id="1538125"/>
    <lineage>
        <taxon>Eukaryota</taxon>
        <taxon>Metazoa</taxon>
        <taxon>Ecdysozoa</taxon>
        <taxon>Arthropoda</taxon>
        <taxon>Chelicerata</taxon>
        <taxon>Arachnida</taxon>
        <taxon>Araneae</taxon>
        <taxon>Araneomorphae</taxon>
        <taxon>Entelegynae</taxon>
        <taxon>Araneoidea</taxon>
        <taxon>Araneidae</taxon>
        <taxon>Caerostris</taxon>
    </lineage>
</organism>
<keyword evidence="2" id="KW-1185">Reference proteome</keyword>
<gene>
    <name evidence="1" type="ORF">CDAR_84381</name>
</gene>
<evidence type="ECO:0000313" key="1">
    <source>
        <dbReference type="EMBL" id="GIY82858.1"/>
    </source>
</evidence>
<reference evidence="1 2" key="1">
    <citation type="submission" date="2021-06" db="EMBL/GenBank/DDBJ databases">
        <title>Caerostris darwini draft genome.</title>
        <authorList>
            <person name="Kono N."/>
            <person name="Arakawa K."/>
        </authorList>
    </citation>
    <scope>NUCLEOTIDE SEQUENCE [LARGE SCALE GENOMIC DNA]</scope>
</reference>
<dbReference type="EMBL" id="BPLQ01014746">
    <property type="protein sequence ID" value="GIY82858.1"/>
    <property type="molecule type" value="Genomic_DNA"/>
</dbReference>
<name>A0AAV4WKN8_9ARAC</name>
<dbReference type="AlphaFoldDB" id="A0AAV4WKN8"/>
<dbReference type="Proteomes" id="UP001054837">
    <property type="component" value="Unassembled WGS sequence"/>
</dbReference>
<proteinExistence type="predicted"/>
<protein>
    <submittedName>
        <fullName evidence="1">Uncharacterized protein</fullName>
    </submittedName>
</protein>
<accession>A0AAV4WKN8</accession>
<feature type="non-terminal residue" evidence="1">
    <location>
        <position position="121"/>
    </location>
</feature>
<sequence>MNICNTYDEDVTSGLVTMAWGLAGDGPEKETSCRFLMLGLWTDPHHQTLQREHPSGLPYLAAYHIPWRNTSFRECVFTLLGHKKNGYALCQLNFLGAQLATEWRREKERQPGQSGREESER</sequence>
<evidence type="ECO:0000313" key="2">
    <source>
        <dbReference type="Proteomes" id="UP001054837"/>
    </source>
</evidence>
<comment type="caution">
    <text evidence="1">The sequence shown here is derived from an EMBL/GenBank/DDBJ whole genome shotgun (WGS) entry which is preliminary data.</text>
</comment>